<dbReference type="PANTHER" id="PTHR24543">
    <property type="entry name" value="MULTICOPPER OXIDASE-RELATED"/>
    <property type="match status" value="1"/>
</dbReference>
<organism evidence="2">
    <name type="scientific">Phallusia mammillata</name>
    <dbReference type="NCBI Taxonomy" id="59560"/>
    <lineage>
        <taxon>Eukaryota</taxon>
        <taxon>Metazoa</taxon>
        <taxon>Chordata</taxon>
        <taxon>Tunicata</taxon>
        <taxon>Ascidiacea</taxon>
        <taxon>Phlebobranchia</taxon>
        <taxon>Ascidiidae</taxon>
        <taxon>Phallusia</taxon>
    </lineage>
</organism>
<dbReference type="EMBL" id="LR787922">
    <property type="protein sequence ID" value="CAB3263784.1"/>
    <property type="molecule type" value="mRNA"/>
</dbReference>
<protein>
    <submittedName>
        <fullName evidence="2">Lactadherin-like</fullName>
    </submittedName>
</protein>
<dbReference type="Pfam" id="PF00754">
    <property type="entry name" value="F5_F8_type_C"/>
    <property type="match status" value="1"/>
</dbReference>
<dbReference type="SUPFAM" id="SSF49785">
    <property type="entry name" value="Galactose-binding domain-like"/>
    <property type="match status" value="1"/>
</dbReference>
<evidence type="ECO:0000259" key="1">
    <source>
        <dbReference type="PROSITE" id="PS50022"/>
    </source>
</evidence>
<dbReference type="InterPro" id="IPR000421">
    <property type="entry name" value="FA58C"/>
</dbReference>
<dbReference type="SMART" id="SM00231">
    <property type="entry name" value="FA58C"/>
    <property type="match status" value="1"/>
</dbReference>
<accession>A0A6F9DJZ4</accession>
<dbReference type="AlphaFoldDB" id="A0A6F9DJZ4"/>
<gene>
    <name evidence="2" type="primary">Mfge8-005</name>
</gene>
<sequence length="174" mass="19995">MEFYFIAHTAHTFIYFLFSESLCKLGLKTGFIPDSAFSASSELARAYKASNARLDRQEIEVPLQVGAWLSETNTVGEWLQINLNNLTTITGVITQARNTELHWVTKFNIDYKSEGNGNWNVVRDASSNTEFRGNQDNYIKKTNMFDQPVQAIQIRLTVLEWQTRIALRLEYLTC</sequence>
<dbReference type="Gene3D" id="2.60.120.260">
    <property type="entry name" value="Galactose-binding domain-like"/>
    <property type="match status" value="1"/>
</dbReference>
<name>A0A6F9DJZ4_9ASCI</name>
<dbReference type="PROSITE" id="PS50022">
    <property type="entry name" value="FA58C_3"/>
    <property type="match status" value="1"/>
</dbReference>
<feature type="domain" description="F5/8 type C" evidence="1">
    <location>
        <begin position="19"/>
        <end position="174"/>
    </location>
</feature>
<proteinExistence type="evidence at transcript level"/>
<evidence type="ECO:0000313" key="2">
    <source>
        <dbReference type="EMBL" id="CAB3263784.1"/>
    </source>
</evidence>
<dbReference type="CDD" id="cd00057">
    <property type="entry name" value="FA58C"/>
    <property type="match status" value="1"/>
</dbReference>
<dbReference type="PANTHER" id="PTHR24543:SF325">
    <property type="entry name" value="F5_8 TYPE C DOMAIN-CONTAINING PROTEIN"/>
    <property type="match status" value="1"/>
</dbReference>
<dbReference type="InterPro" id="IPR008979">
    <property type="entry name" value="Galactose-bd-like_sf"/>
</dbReference>
<reference evidence="2" key="1">
    <citation type="submission" date="2020-04" db="EMBL/GenBank/DDBJ databases">
        <authorList>
            <person name="Neveu A P."/>
        </authorList>
    </citation>
    <scope>NUCLEOTIDE SEQUENCE</scope>
    <source>
        <tissue evidence="2">Whole embryo</tissue>
    </source>
</reference>